<evidence type="ECO:0000313" key="3">
    <source>
        <dbReference type="Proteomes" id="UP000703893"/>
    </source>
</evidence>
<reference evidence="2 3" key="1">
    <citation type="submission" date="2019-03" db="EMBL/GenBank/DDBJ databases">
        <title>Lake Tanganyika Metagenome-Assembled Genomes (MAGs).</title>
        <authorList>
            <person name="Tran P."/>
        </authorList>
    </citation>
    <scope>NUCLEOTIDE SEQUENCE [LARGE SCALE GENOMIC DNA]</scope>
    <source>
        <strain evidence="2">K_DeepCast_65m_m2_236</strain>
    </source>
</reference>
<dbReference type="PANTHER" id="PTHR36173:SF1">
    <property type="entry name" value="RIBONUCLEASE VAPC22"/>
    <property type="match status" value="1"/>
</dbReference>
<dbReference type="PANTHER" id="PTHR36173">
    <property type="entry name" value="RIBONUCLEASE VAPC16-RELATED"/>
    <property type="match status" value="1"/>
</dbReference>
<dbReference type="Gene3D" id="3.40.50.1010">
    <property type="entry name" value="5'-nuclease"/>
    <property type="match status" value="1"/>
</dbReference>
<dbReference type="InterPro" id="IPR052919">
    <property type="entry name" value="TA_system_RNase"/>
</dbReference>
<gene>
    <name evidence="2" type="ORF">FJZ00_03595</name>
</gene>
<dbReference type="InterPro" id="IPR002716">
    <property type="entry name" value="PIN_dom"/>
</dbReference>
<dbReference type="AlphaFoldDB" id="A0A937X4H8"/>
<evidence type="ECO:0000259" key="1">
    <source>
        <dbReference type="Pfam" id="PF01850"/>
    </source>
</evidence>
<dbReference type="InterPro" id="IPR041705">
    <property type="entry name" value="PIN_Sll0205"/>
</dbReference>
<dbReference type="EMBL" id="VGJX01000153">
    <property type="protein sequence ID" value="MBM3274210.1"/>
    <property type="molecule type" value="Genomic_DNA"/>
</dbReference>
<feature type="domain" description="PIN" evidence="1">
    <location>
        <begin position="1"/>
        <end position="113"/>
    </location>
</feature>
<proteinExistence type="predicted"/>
<protein>
    <submittedName>
        <fullName evidence="2">Type II toxin-antitoxin system VapC family toxin</fullName>
    </submittedName>
</protein>
<organism evidence="2 3">
    <name type="scientific">Candidatus Tanganyikabacteria bacterium</name>
    <dbReference type="NCBI Taxonomy" id="2961651"/>
    <lineage>
        <taxon>Bacteria</taxon>
        <taxon>Bacillati</taxon>
        <taxon>Candidatus Sericytochromatia</taxon>
        <taxon>Candidatus Tanganyikabacteria</taxon>
    </lineage>
</organism>
<dbReference type="SUPFAM" id="SSF88723">
    <property type="entry name" value="PIN domain-like"/>
    <property type="match status" value="1"/>
</dbReference>
<dbReference type="Proteomes" id="UP000703893">
    <property type="component" value="Unassembled WGS sequence"/>
</dbReference>
<name>A0A937X4H8_9BACT</name>
<sequence>MVDTHTWLWWFSGDSRLSCRAREALDRSATIGVPAVCCWETAMLHATERIALDRDPLDWLDLALSDEATMLLPLTPAVAVRAVKFGNRLPRDPADRLIVATAVEHMAPLVTRDGPITASGLVETIW</sequence>
<accession>A0A937X4H8</accession>
<dbReference type="CDD" id="cd09872">
    <property type="entry name" value="PIN_Sll0205-like"/>
    <property type="match status" value="1"/>
</dbReference>
<dbReference type="Pfam" id="PF01850">
    <property type="entry name" value="PIN"/>
    <property type="match status" value="1"/>
</dbReference>
<comment type="caution">
    <text evidence="2">The sequence shown here is derived from an EMBL/GenBank/DDBJ whole genome shotgun (WGS) entry which is preliminary data.</text>
</comment>
<evidence type="ECO:0000313" key="2">
    <source>
        <dbReference type="EMBL" id="MBM3274210.1"/>
    </source>
</evidence>
<dbReference type="InterPro" id="IPR029060">
    <property type="entry name" value="PIN-like_dom_sf"/>
</dbReference>